<feature type="domain" description="ISXO2-like transposase" evidence="1">
    <location>
        <begin position="147"/>
        <end position="307"/>
    </location>
</feature>
<protein>
    <submittedName>
        <fullName evidence="2">Transposase</fullName>
    </submittedName>
</protein>
<keyword evidence="3" id="KW-1185">Reference proteome</keyword>
<evidence type="ECO:0000313" key="3">
    <source>
        <dbReference type="Proteomes" id="UP000029108"/>
    </source>
</evidence>
<proteinExistence type="predicted"/>
<gene>
    <name evidence="2" type="ORF">BBIA_2059</name>
</gene>
<comment type="caution">
    <text evidence="2">The sequence shown here is derived from an EMBL/GenBank/DDBJ whole genome shotgun (WGS) entry which is preliminary data.</text>
</comment>
<sequence length="352" mass="39841">MRTGKVARIADRVRKELGELTPQERTLAIKALRDALYEGSALDAATSDPKQMDACVRCGSIRIIRKGHGRDGSQRWKCMDCGRTFGVRTNRVMGMSKLKAGVWMRFLECFVDCLSLRKCAQRCGVCLKTAFLMRQRVIECIRRYTPVLRSEAGMSVQLDETYFRESFKGNHTKSAVFVMPRKAHRRTKSLRKRGLSKEQICVATGVDDAGRSFLTVCGRGVISKDRAMSALKPHIGRGTDVLTDGAPAYVKPLAELGANLTQTDAGDHAINRVNTLHARLEDFMFGFHGVSTKYLQAYLDWFQWLGAFTDGFGETDDNRLLARQLGNGLYRIRRRDYQRMTPPYMDYWKKAA</sequence>
<accession>A0A086ZHU6</accession>
<dbReference type="STRING" id="1437608.GCA_000771645_01794"/>
<dbReference type="AlphaFoldDB" id="A0A086ZHU6"/>
<dbReference type="Proteomes" id="UP000029108">
    <property type="component" value="Unassembled WGS sequence"/>
</dbReference>
<dbReference type="NCBIfam" id="NF033547">
    <property type="entry name" value="transpos_IS1595"/>
    <property type="match status" value="1"/>
</dbReference>
<dbReference type="eggNOG" id="COG3677">
    <property type="taxonomic scope" value="Bacteria"/>
</dbReference>
<evidence type="ECO:0000313" key="2">
    <source>
        <dbReference type="EMBL" id="KFI46096.1"/>
    </source>
</evidence>
<reference evidence="2 3" key="1">
    <citation type="submission" date="2014-03" db="EMBL/GenBank/DDBJ databases">
        <title>Genomics of Bifidobacteria.</title>
        <authorList>
            <person name="Ventura M."/>
            <person name="Milani C."/>
            <person name="Lugli G.A."/>
        </authorList>
    </citation>
    <scope>NUCLEOTIDE SEQUENCE [LARGE SCALE GENOMIC DNA]</scope>
    <source>
        <strain evidence="2 3">DSM 23969</strain>
    </source>
</reference>
<organism evidence="2 3">
    <name type="scientific">Bifidobacterium biavatii DSM 23969</name>
    <dbReference type="NCBI Taxonomy" id="1437608"/>
    <lineage>
        <taxon>Bacteria</taxon>
        <taxon>Bacillati</taxon>
        <taxon>Actinomycetota</taxon>
        <taxon>Actinomycetes</taxon>
        <taxon>Bifidobacteriales</taxon>
        <taxon>Bifidobacteriaceae</taxon>
        <taxon>Bifidobacterium</taxon>
    </lineage>
</organism>
<dbReference type="SMART" id="SM01126">
    <property type="entry name" value="DDE_Tnp_IS1595"/>
    <property type="match status" value="1"/>
</dbReference>
<dbReference type="RefSeq" id="WP_033496043.1">
    <property type="nucleotide sequence ID" value="NZ_JDUU01000033.1"/>
</dbReference>
<dbReference type="InterPro" id="IPR024445">
    <property type="entry name" value="Tnp_ISXO2-like"/>
</dbReference>
<evidence type="ECO:0000259" key="1">
    <source>
        <dbReference type="SMART" id="SM01126"/>
    </source>
</evidence>
<dbReference type="Pfam" id="PF12762">
    <property type="entry name" value="DDE_Tnp_IS1595"/>
    <property type="match status" value="1"/>
</dbReference>
<dbReference type="EMBL" id="JGYN01000040">
    <property type="protein sequence ID" value="KFI46096.1"/>
    <property type="molecule type" value="Genomic_DNA"/>
</dbReference>
<name>A0A086ZHU6_9BIFI</name>